<evidence type="ECO:0000313" key="1">
    <source>
        <dbReference type="EMBL" id="KAI3730850.1"/>
    </source>
</evidence>
<dbReference type="Proteomes" id="UP001056120">
    <property type="component" value="Linkage Group LG21"/>
</dbReference>
<protein>
    <submittedName>
        <fullName evidence="1">Uncharacterized protein</fullName>
    </submittedName>
</protein>
<sequence>MVSNSKPMAYRRREGIYKASPVNKDIHRSPNEDDTTTTTTTSLTAALSSSLVTHAIRASVAQRESSLSSAYS</sequence>
<name>A0ACB9C9G0_9ASTR</name>
<gene>
    <name evidence="1" type="ORF">L1987_62029</name>
</gene>
<proteinExistence type="predicted"/>
<accession>A0ACB9C9G0</accession>
<keyword evidence="2" id="KW-1185">Reference proteome</keyword>
<comment type="caution">
    <text evidence="1">The sequence shown here is derived from an EMBL/GenBank/DDBJ whole genome shotgun (WGS) entry which is preliminary data.</text>
</comment>
<evidence type="ECO:0000313" key="2">
    <source>
        <dbReference type="Proteomes" id="UP001056120"/>
    </source>
</evidence>
<reference evidence="2" key="1">
    <citation type="journal article" date="2022" name="Mol. Ecol. Resour.">
        <title>The genomes of chicory, endive, great burdock and yacon provide insights into Asteraceae palaeo-polyploidization history and plant inulin production.</title>
        <authorList>
            <person name="Fan W."/>
            <person name="Wang S."/>
            <person name="Wang H."/>
            <person name="Wang A."/>
            <person name="Jiang F."/>
            <person name="Liu H."/>
            <person name="Zhao H."/>
            <person name="Xu D."/>
            <person name="Zhang Y."/>
        </authorList>
    </citation>
    <scope>NUCLEOTIDE SEQUENCE [LARGE SCALE GENOMIC DNA]</scope>
    <source>
        <strain evidence="2">cv. Yunnan</strain>
    </source>
</reference>
<reference evidence="1 2" key="2">
    <citation type="journal article" date="2022" name="Mol. Ecol. Resour.">
        <title>The genomes of chicory, endive, great burdock and yacon provide insights into Asteraceae paleo-polyploidization history and plant inulin production.</title>
        <authorList>
            <person name="Fan W."/>
            <person name="Wang S."/>
            <person name="Wang H."/>
            <person name="Wang A."/>
            <person name="Jiang F."/>
            <person name="Liu H."/>
            <person name="Zhao H."/>
            <person name="Xu D."/>
            <person name="Zhang Y."/>
        </authorList>
    </citation>
    <scope>NUCLEOTIDE SEQUENCE [LARGE SCALE GENOMIC DNA]</scope>
    <source>
        <strain evidence="2">cv. Yunnan</strain>
        <tissue evidence="1">Leaves</tissue>
    </source>
</reference>
<dbReference type="EMBL" id="CM042038">
    <property type="protein sequence ID" value="KAI3730850.1"/>
    <property type="molecule type" value="Genomic_DNA"/>
</dbReference>
<organism evidence="1 2">
    <name type="scientific">Smallanthus sonchifolius</name>
    <dbReference type="NCBI Taxonomy" id="185202"/>
    <lineage>
        <taxon>Eukaryota</taxon>
        <taxon>Viridiplantae</taxon>
        <taxon>Streptophyta</taxon>
        <taxon>Embryophyta</taxon>
        <taxon>Tracheophyta</taxon>
        <taxon>Spermatophyta</taxon>
        <taxon>Magnoliopsida</taxon>
        <taxon>eudicotyledons</taxon>
        <taxon>Gunneridae</taxon>
        <taxon>Pentapetalae</taxon>
        <taxon>asterids</taxon>
        <taxon>campanulids</taxon>
        <taxon>Asterales</taxon>
        <taxon>Asteraceae</taxon>
        <taxon>Asteroideae</taxon>
        <taxon>Heliantheae alliance</taxon>
        <taxon>Millerieae</taxon>
        <taxon>Smallanthus</taxon>
    </lineage>
</organism>